<accession>A0A1M5UXW3</accession>
<protein>
    <recommendedName>
        <fullName evidence="3">HNH endonuclease</fullName>
    </recommendedName>
</protein>
<evidence type="ECO:0008006" key="3">
    <source>
        <dbReference type="Google" id="ProtNLM"/>
    </source>
</evidence>
<evidence type="ECO:0000313" key="2">
    <source>
        <dbReference type="Proteomes" id="UP000184112"/>
    </source>
</evidence>
<dbReference type="Gene3D" id="1.10.30.50">
    <property type="match status" value="1"/>
</dbReference>
<name>A0A1M5UXW3_FLAJO</name>
<dbReference type="EMBL" id="FQWH01000015">
    <property type="protein sequence ID" value="SHH67789.1"/>
    <property type="molecule type" value="Genomic_DNA"/>
</dbReference>
<proteinExistence type="predicted"/>
<dbReference type="RefSeq" id="WP_073411139.1">
    <property type="nucleotide sequence ID" value="NZ_FQWH01000015.1"/>
</dbReference>
<dbReference type="AlphaFoldDB" id="A0A1M5UXW3"/>
<dbReference type="Proteomes" id="UP000184112">
    <property type="component" value="Unassembled WGS sequence"/>
</dbReference>
<sequence>MRNLIPLNTIPIDEFDLIHQSKQEPAHTVLMALRPKIINRYDNYKIEFDNNTLQNLQPRVYSPQAKSHLRKCYSNSTVALDKLIARIKENQPNNLRSVCQLCGIDTDNTTDHYLPQSDFPEFSVNHLNLFPCCAVCNPFKNNYWISQDPNYRGILNLYTDILPTQQFLFADVRFFRANVIIKFRIANPNGIDPDLYKVIEYHFKRIKLIDKYNDKTGNIYQRVYDNYKGNATYMGKPHLIKTALMQKVKNHFISFGRNHYEGILMESLANNNVFLNLF</sequence>
<reference evidence="1 2" key="1">
    <citation type="submission" date="2016-11" db="EMBL/GenBank/DDBJ databases">
        <authorList>
            <person name="Jaros S."/>
            <person name="Januszkiewicz K."/>
            <person name="Wedrychowicz H."/>
        </authorList>
    </citation>
    <scope>NUCLEOTIDE SEQUENCE [LARGE SCALE GENOMIC DNA]</scope>
    <source>
        <strain evidence="1 2">DSM 6792</strain>
    </source>
</reference>
<evidence type="ECO:0000313" key="1">
    <source>
        <dbReference type="EMBL" id="SHH67789.1"/>
    </source>
</evidence>
<organism evidence="1 2">
    <name type="scientific">Flavobacterium johnsoniae</name>
    <name type="common">Cytophaga johnsonae</name>
    <dbReference type="NCBI Taxonomy" id="986"/>
    <lineage>
        <taxon>Bacteria</taxon>
        <taxon>Pseudomonadati</taxon>
        <taxon>Bacteroidota</taxon>
        <taxon>Flavobacteriia</taxon>
        <taxon>Flavobacteriales</taxon>
        <taxon>Flavobacteriaceae</taxon>
        <taxon>Flavobacterium</taxon>
    </lineage>
</organism>
<gene>
    <name evidence="1" type="ORF">SAMN05444388_11532</name>
</gene>